<dbReference type="Proteomes" id="UP000054558">
    <property type="component" value="Unassembled WGS sequence"/>
</dbReference>
<keyword evidence="2" id="KW-1185">Reference proteome</keyword>
<evidence type="ECO:0000313" key="2">
    <source>
        <dbReference type="Proteomes" id="UP000054558"/>
    </source>
</evidence>
<dbReference type="OMA" id="SATMFMA"/>
<dbReference type="EMBL" id="DF237173">
    <property type="protein sequence ID" value="GAQ85198.1"/>
    <property type="molecule type" value="Genomic_DNA"/>
</dbReference>
<accession>A0A1Y1IAS0</accession>
<reference evidence="1 2" key="1">
    <citation type="journal article" date="2014" name="Nat. Commun.">
        <title>Klebsormidium flaccidum genome reveals primary factors for plant terrestrial adaptation.</title>
        <authorList>
            <person name="Hori K."/>
            <person name="Maruyama F."/>
            <person name="Fujisawa T."/>
            <person name="Togashi T."/>
            <person name="Yamamoto N."/>
            <person name="Seo M."/>
            <person name="Sato S."/>
            <person name="Yamada T."/>
            <person name="Mori H."/>
            <person name="Tajima N."/>
            <person name="Moriyama T."/>
            <person name="Ikeuchi M."/>
            <person name="Watanabe M."/>
            <person name="Wada H."/>
            <person name="Kobayashi K."/>
            <person name="Saito M."/>
            <person name="Masuda T."/>
            <person name="Sasaki-Sekimoto Y."/>
            <person name="Mashiguchi K."/>
            <person name="Awai K."/>
            <person name="Shimojima M."/>
            <person name="Masuda S."/>
            <person name="Iwai M."/>
            <person name="Nobusawa T."/>
            <person name="Narise T."/>
            <person name="Kondo S."/>
            <person name="Saito H."/>
            <person name="Sato R."/>
            <person name="Murakawa M."/>
            <person name="Ihara Y."/>
            <person name="Oshima-Yamada Y."/>
            <person name="Ohtaka K."/>
            <person name="Satoh M."/>
            <person name="Sonobe K."/>
            <person name="Ishii M."/>
            <person name="Ohtani R."/>
            <person name="Kanamori-Sato M."/>
            <person name="Honoki R."/>
            <person name="Miyazaki D."/>
            <person name="Mochizuki H."/>
            <person name="Umetsu J."/>
            <person name="Higashi K."/>
            <person name="Shibata D."/>
            <person name="Kamiya Y."/>
            <person name="Sato N."/>
            <person name="Nakamura Y."/>
            <person name="Tabata S."/>
            <person name="Ida S."/>
            <person name="Kurokawa K."/>
            <person name="Ohta H."/>
        </authorList>
    </citation>
    <scope>NUCLEOTIDE SEQUENCE [LARGE SCALE GENOMIC DNA]</scope>
    <source>
        <strain evidence="1 2">NIES-2285</strain>
    </source>
</reference>
<sequence>MANSCTFLMGEDKKRKLEEGIGDLRRKKRKLSRMHYGDVPFIIGYAAAEARFRWFWLGSDEADVLDLSKDRSDDDRSDEYVKQHLLTEPTPTLPQSRNALDASLKSSTSIKLPVTAQCYKRVSAESPTLAKQCLVSTDGSHLPAFLSHYILESPSSASTEMSVTLFVSPALQAVFNLLDKFSGLRLNCKLTFNAAEADTSCRAVAVGKRPDTPGMANSCTFLMGKDKKRKLEEGISDLRRKKRKLSRMHYGDVPFIIGYAAAEARFRWFWLGSDEADVQEVGEELDIGKLVDRVTLLQNMVFVYRLVVQMARTVPQMSGRLPLFEKLERHSGGTVLILDNGMRKSIPDFERYSKDYETSFDAVKRAYAAAKAAAKEAAAQGRQPFMISATTGPQLEGRRKTYLVETTPLGYYKEPSTVREARALALACCETARVLHAEGVVHRDFRLPNVVCLGPCTSDEDSLGTEVGTSGGNDEDLAFLVIDLEGAAEEGAEVTPDCGLALASRDGVLDENGTFTAASDMFEIGMLLQSILRQLGAYHGESKAFVRALKRKELSALQALDHPWLRGLGN</sequence>
<dbReference type="SUPFAM" id="SSF56112">
    <property type="entry name" value="Protein kinase-like (PK-like)"/>
    <property type="match status" value="1"/>
</dbReference>
<dbReference type="Gene3D" id="1.10.510.10">
    <property type="entry name" value="Transferase(Phosphotransferase) domain 1"/>
    <property type="match status" value="1"/>
</dbReference>
<dbReference type="OrthoDB" id="566626at2759"/>
<protein>
    <recommendedName>
        <fullName evidence="3">Protein kinase domain-containing protein</fullName>
    </recommendedName>
</protein>
<gene>
    <name evidence="1" type="ORF">KFL_002240010</name>
</gene>
<proteinExistence type="predicted"/>
<organism evidence="1 2">
    <name type="scientific">Klebsormidium nitens</name>
    <name type="common">Green alga</name>
    <name type="synonym">Ulothrix nitens</name>
    <dbReference type="NCBI Taxonomy" id="105231"/>
    <lineage>
        <taxon>Eukaryota</taxon>
        <taxon>Viridiplantae</taxon>
        <taxon>Streptophyta</taxon>
        <taxon>Klebsormidiophyceae</taxon>
        <taxon>Klebsormidiales</taxon>
        <taxon>Klebsormidiaceae</taxon>
        <taxon>Klebsormidium</taxon>
    </lineage>
</organism>
<dbReference type="AlphaFoldDB" id="A0A1Y1IAS0"/>
<evidence type="ECO:0000313" key="1">
    <source>
        <dbReference type="EMBL" id="GAQ85198.1"/>
    </source>
</evidence>
<evidence type="ECO:0008006" key="3">
    <source>
        <dbReference type="Google" id="ProtNLM"/>
    </source>
</evidence>
<dbReference type="InterPro" id="IPR011009">
    <property type="entry name" value="Kinase-like_dom_sf"/>
</dbReference>
<name>A0A1Y1IAS0_KLENI</name>